<dbReference type="GO" id="GO:0046872">
    <property type="term" value="F:metal ion binding"/>
    <property type="evidence" value="ECO:0007669"/>
    <property type="project" value="UniProtKB-KW"/>
</dbReference>
<evidence type="ECO:0000256" key="2">
    <source>
        <dbReference type="RuleBase" id="RU004395"/>
    </source>
</evidence>
<comment type="similarity">
    <text evidence="1 2">Belongs to the IspF family.</text>
</comment>
<dbReference type="Gene3D" id="3.30.1330.50">
    <property type="entry name" value="2-C-methyl-D-erythritol 2,4-cyclodiphosphate synthase"/>
    <property type="match status" value="1"/>
</dbReference>
<dbReference type="GO" id="GO:0016114">
    <property type="term" value="P:terpenoid biosynthetic process"/>
    <property type="evidence" value="ECO:0007669"/>
    <property type="project" value="InterPro"/>
</dbReference>
<gene>
    <name evidence="1" type="primary">ispF</name>
    <name evidence="4" type="ORF">P344_01265</name>
</gene>
<dbReference type="EC" id="4.6.1.12" evidence="1 2"/>
<dbReference type="CDD" id="cd00554">
    <property type="entry name" value="MECDP_synthase"/>
    <property type="match status" value="1"/>
</dbReference>
<comment type="cofactor">
    <cofactor evidence="1">
        <name>a divalent metal cation</name>
        <dbReference type="ChEBI" id="CHEBI:60240"/>
    </cofactor>
    <text evidence="1">Binds 1 divalent metal cation per subunit.</text>
</comment>
<comment type="pathway">
    <text evidence="1">Isoprenoid biosynthesis; isopentenyl diphosphate biosynthesis via DXP pathway; isopentenyl diphosphate from 1-deoxy-D-xylulose 5-phosphate: step 4/6.</text>
</comment>
<feature type="domain" description="2-C-methyl-D-erythritol 2,4-cyclodiphosphate synthase" evidence="3">
    <location>
        <begin position="1"/>
        <end position="147"/>
    </location>
</feature>
<feature type="binding site" evidence="1">
    <location>
        <position position="8"/>
    </location>
    <ligand>
        <name>a divalent metal cation</name>
        <dbReference type="ChEBI" id="CHEBI:60240"/>
    </ligand>
</feature>
<dbReference type="Proteomes" id="UP000019260">
    <property type="component" value="Chromosome"/>
</dbReference>
<feature type="binding site" evidence="1">
    <location>
        <begin position="129"/>
        <end position="132"/>
    </location>
    <ligand>
        <name>4-CDP-2-C-methyl-D-erythritol 2-phosphate</name>
        <dbReference type="ChEBI" id="CHEBI:57919"/>
    </ligand>
</feature>
<accession>W0GPW5</accession>
<dbReference type="AlphaFoldDB" id="W0GPW5"/>
<protein>
    <recommendedName>
        <fullName evidence="1 2">2-C-methyl-D-erythritol 2,4-cyclodiphosphate synthase</fullName>
        <shortName evidence="1">MECDP-synthase</shortName>
        <shortName evidence="1">MECPP-synthase</shortName>
        <shortName evidence="1">MECPS</shortName>
        <ecNumber evidence="1 2">4.6.1.12</ecNumber>
    </recommendedName>
</protein>
<dbReference type="NCBIfam" id="TIGR00151">
    <property type="entry name" value="ispF"/>
    <property type="match status" value="1"/>
</dbReference>
<dbReference type="KEGG" id="smia:P344_01265"/>
<dbReference type="KEGG" id="smir:SMM_0202"/>
<comment type="catalytic activity">
    <reaction evidence="1 2">
        <text>4-CDP-2-C-methyl-D-erythritol 2-phosphate = 2-C-methyl-D-erythritol 2,4-cyclic diphosphate + CMP</text>
        <dbReference type="Rhea" id="RHEA:23864"/>
        <dbReference type="ChEBI" id="CHEBI:57919"/>
        <dbReference type="ChEBI" id="CHEBI:58483"/>
        <dbReference type="ChEBI" id="CHEBI:60377"/>
        <dbReference type="EC" id="4.6.1.12"/>
    </reaction>
</comment>
<feature type="binding site" evidence="1">
    <location>
        <position position="10"/>
    </location>
    <ligand>
        <name>a divalent metal cation</name>
        <dbReference type="ChEBI" id="CHEBI:60240"/>
    </ligand>
</feature>
<sequence>MRTGNSYDLHNLIPGEFISLGGVKIPCQCQVQSISDGDILLHTISEAIIGALGFGDLGDWFDESNVGLSSQIILAKALDLLKDQNYEIANVDSTIIVDSPKLQPHKENIKDNLVKLLNVNPSQVNIKATTSEQNFPSIIQAYTTVLLIKK</sequence>
<dbReference type="PANTHER" id="PTHR43181:SF1">
    <property type="entry name" value="2-C-METHYL-D-ERYTHRITOL 2,4-CYCLODIPHOSPHATE SYNTHASE, CHLOROPLASTIC"/>
    <property type="match status" value="1"/>
</dbReference>
<comment type="subunit">
    <text evidence="1">Homotrimer.</text>
</comment>
<feature type="binding site" evidence="1">
    <location>
        <begin position="8"/>
        <end position="10"/>
    </location>
    <ligand>
        <name>4-CDP-2-C-methyl-D-erythritol 2-phosphate</name>
        <dbReference type="ChEBI" id="CHEBI:57919"/>
    </ligand>
</feature>
<feature type="binding site" evidence="1">
    <location>
        <begin position="56"/>
        <end position="58"/>
    </location>
    <ligand>
        <name>4-CDP-2-C-methyl-D-erythritol 2-phosphate</name>
        <dbReference type="ChEBI" id="CHEBI:57919"/>
    </ligand>
</feature>
<dbReference type="STRING" id="838561.P344_01265"/>
<comment type="function">
    <text evidence="1">Involved in the biosynthesis of isopentenyl diphosphate (IPP) and dimethylallyl diphosphate (DMAPP), two major building blocks of isoprenoid compounds. Catalyzes the conversion of 4-diphosphocytidyl-2-C-methyl-D-erythritol 2-phosphate (CDP-ME2P) to 2-C-methyl-D-erythritol 2,4-cyclodiphosphate (ME-CPP) with a corresponding release of cytidine 5-monophosphate (CMP).</text>
</comment>
<dbReference type="GO" id="GO:0019288">
    <property type="term" value="P:isopentenyl diphosphate biosynthetic process, methylerythritol 4-phosphate pathway"/>
    <property type="evidence" value="ECO:0007669"/>
    <property type="project" value="UniProtKB-UniRule"/>
</dbReference>
<evidence type="ECO:0000256" key="1">
    <source>
        <dbReference type="HAMAP-Rule" id="MF_00107"/>
    </source>
</evidence>
<dbReference type="HOGENOM" id="CLU_084630_2_1_14"/>
<dbReference type="GO" id="GO:0008685">
    <property type="term" value="F:2-C-methyl-D-erythritol 2,4-cyclodiphosphate synthase activity"/>
    <property type="evidence" value="ECO:0007669"/>
    <property type="project" value="UniProtKB-UniRule"/>
</dbReference>
<dbReference type="OrthoDB" id="9804336at2"/>
<evidence type="ECO:0000313" key="4">
    <source>
        <dbReference type="EMBL" id="AHI57618.1"/>
    </source>
</evidence>
<dbReference type="EMBL" id="CP006720">
    <property type="protein sequence ID" value="AHI57618.1"/>
    <property type="molecule type" value="Genomic_DNA"/>
</dbReference>
<dbReference type="Pfam" id="PF02542">
    <property type="entry name" value="YgbB"/>
    <property type="match status" value="1"/>
</dbReference>
<feature type="binding site" evidence="1">
    <location>
        <position position="42"/>
    </location>
    <ligand>
        <name>a divalent metal cation</name>
        <dbReference type="ChEBI" id="CHEBI:60240"/>
    </ligand>
</feature>
<dbReference type="UniPathway" id="UPA00056">
    <property type="reaction ID" value="UER00095"/>
</dbReference>
<keyword evidence="1 2" id="KW-0414">Isoprene biosynthesis</keyword>
<feature type="binding site" evidence="1">
    <location>
        <begin position="61"/>
        <end position="65"/>
    </location>
    <ligand>
        <name>4-CDP-2-C-methyl-D-erythritol 2-phosphate</name>
        <dbReference type="ChEBI" id="CHEBI:57919"/>
    </ligand>
</feature>
<keyword evidence="1 2" id="KW-0456">Lyase</keyword>
<dbReference type="eggNOG" id="COG0245">
    <property type="taxonomic scope" value="Bacteria"/>
</dbReference>
<keyword evidence="5" id="KW-1185">Reference proteome</keyword>
<feature type="site" description="Transition state stabilizer" evidence="1">
    <location>
        <position position="130"/>
    </location>
</feature>
<dbReference type="HAMAP" id="MF_00107">
    <property type="entry name" value="IspF"/>
    <property type="match status" value="1"/>
</dbReference>
<name>W0GPW5_9MOLU</name>
<organism evidence="4 5">
    <name type="scientific">Spiroplasma mirum ATCC 29335</name>
    <dbReference type="NCBI Taxonomy" id="838561"/>
    <lineage>
        <taxon>Bacteria</taxon>
        <taxon>Bacillati</taxon>
        <taxon>Mycoplasmatota</taxon>
        <taxon>Mollicutes</taxon>
        <taxon>Entomoplasmatales</taxon>
        <taxon>Spiroplasmataceae</taxon>
        <taxon>Spiroplasma</taxon>
    </lineage>
</organism>
<evidence type="ECO:0000313" key="5">
    <source>
        <dbReference type="Proteomes" id="UP000019260"/>
    </source>
</evidence>
<dbReference type="RefSeq" id="WP_025317024.1">
    <property type="nucleotide sequence ID" value="NZ_CP002082.1"/>
</dbReference>
<proteinExistence type="inferred from homology"/>
<reference evidence="4 5" key="1">
    <citation type="submission" date="2013-09" db="EMBL/GenBank/DDBJ databases">
        <title>Complete genome sequence of Spiroplasma mirum suckling mouse cataract agent.</title>
        <authorList>
            <person name="Landry C.A."/>
            <person name="Bastian F.O."/>
            <person name="Thune R.L."/>
        </authorList>
    </citation>
    <scope>NUCLEOTIDE SEQUENCE [LARGE SCALE GENOMIC DNA]</scope>
    <source>
        <strain evidence="4 5">SMCA</strain>
    </source>
</reference>
<comment type="caution">
    <text evidence="1">Lacks conserved residue(s) required for the propagation of feature annotation.</text>
</comment>
<dbReference type="SUPFAM" id="SSF69765">
    <property type="entry name" value="IpsF-like"/>
    <property type="match status" value="1"/>
</dbReference>
<evidence type="ECO:0000259" key="3">
    <source>
        <dbReference type="Pfam" id="PF02542"/>
    </source>
</evidence>
<dbReference type="InterPro" id="IPR036571">
    <property type="entry name" value="MECDP_synthase_sf"/>
</dbReference>
<keyword evidence="1" id="KW-0479">Metal-binding</keyword>
<dbReference type="InterPro" id="IPR003526">
    <property type="entry name" value="MECDP_synthase"/>
</dbReference>
<dbReference type="PATRIC" id="fig|838561.3.peg.236"/>
<dbReference type="PANTHER" id="PTHR43181">
    <property type="entry name" value="2-C-METHYL-D-ERYTHRITOL 2,4-CYCLODIPHOSPHATE SYNTHASE, CHLOROPLASTIC"/>
    <property type="match status" value="1"/>
</dbReference>